<evidence type="ECO:0000313" key="2">
    <source>
        <dbReference type="EMBL" id="CAF1676823.1"/>
    </source>
</evidence>
<dbReference type="AlphaFoldDB" id="A0A816GLZ1"/>
<reference evidence="2" key="1">
    <citation type="submission" date="2021-02" db="EMBL/GenBank/DDBJ databases">
        <authorList>
            <person name="Nowell W R."/>
        </authorList>
    </citation>
    <scope>NUCLEOTIDE SEQUENCE</scope>
</reference>
<proteinExistence type="predicted"/>
<dbReference type="EMBL" id="CAJNOM010007730">
    <property type="protein sequence ID" value="CAF1676823.1"/>
    <property type="molecule type" value="Genomic_DNA"/>
</dbReference>
<evidence type="ECO:0000313" key="1">
    <source>
        <dbReference type="EMBL" id="CAF1042389.1"/>
    </source>
</evidence>
<gene>
    <name evidence="1" type="ORF">BJG266_LOCUS18145</name>
    <name evidence="2" type="ORF">QVE165_LOCUS66363</name>
</gene>
<sequence length="126" mass="14843">MSKKFEASSSTYLRLKNERGHWHNQAHNPAIDNYEGERHQAMNELQKHLGQSGTSTDEIKCLMGEPTQILNEPDLVLQHEFNRENYTFPAGAKIWIYEWRGNHDYVYFVISKDNKVIQSDWYNALE</sequence>
<dbReference type="EMBL" id="CAJNOI010000091">
    <property type="protein sequence ID" value="CAF1042389.1"/>
    <property type="molecule type" value="Genomic_DNA"/>
</dbReference>
<protein>
    <submittedName>
        <fullName evidence="2">Uncharacterized protein</fullName>
    </submittedName>
</protein>
<dbReference type="Proteomes" id="UP000663832">
    <property type="component" value="Unassembled WGS sequence"/>
</dbReference>
<dbReference type="OrthoDB" id="5580129at2759"/>
<comment type="caution">
    <text evidence="2">The sequence shown here is derived from an EMBL/GenBank/DDBJ whole genome shotgun (WGS) entry which is preliminary data.</text>
</comment>
<organism evidence="2 3">
    <name type="scientific">Adineta steineri</name>
    <dbReference type="NCBI Taxonomy" id="433720"/>
    <lineage>
        <taxon>Eukaryota</taxon>
        <taxon>Metazoa</taxon>
        <taxon>Spiralia</taxon>
        <taxon>Gnathifera</taxon>
        <taxon>Rotifera</taxon>
        <taxon>Eurotatoria</taxon>
        <taxon>Bdelloidea</taxon>
        <taxon>Adinetida</taxon>
        <taxon>Adinetidae</taxon>
        <taxon>Adineta</taxon>
    </lineage>
</organism>
<name>A0A816GLZ1_9BILA</name>
<dbReference type="Proteomes" id="UP000663877">
    <property type="component" value="Unassembled WGS sequence"/>
</dbReference>
<keyword evidence="3" id="KW-1185">Reference proteome</keyword>
<evidence type="ECO:0000313" key="3">
    <source>
        <dbReference type="Proteomes" id="UP000663832"/>
    </source>
</evidence>
<accession>A0A816GLZ1</accession>